<dbReference type="Proteomes" id="UP000199334">
    <property type="component" value="Unassembled WGS sequence"/>
</dbReference>
<sequence length="40" mass="4666">MAQKLATLENLSLAASIENDTEYQHEICKRIDELKEKIYL</sequence>
<keyword evidence="2" id="KW-1185">Reference proteome</keyword>
<dbReference type="Pfam" id="PF24704">
    <property type="entry name" value="DUF7667"/>
    <property type="match status" value="1"/>
</dbReference>
<reference evidence="1 2" key="1">
    <citation type="submission" date="2016-10" db="EMBL/GenBank/DDBJ databases">
        <authorList>
            <person name="de Groot N.N."/>
        </authorList>
    </citation>
    <scope>NUCLEOTIDE SEQUENCE [LARGE SCALE GENOMIC DNA]</scope>
    <source>
        <strain evidence="1 2">CGMCC 1.3442</strain>
    </source>
</reference>
<gene>
    <name evidence="1" type="ORF">SAMN05216498_0199</name>
</gene>
<proteinExistence type="predicted"/>
<evidence type="ECO:0000313" key="2">
    <source>
        <dbReference type="Proteomes" id="UP000199334"/>
    </source>
</evidence>
<dbReference type="InterPro" id="IPR056084">
    <property type="entry name" value="DUF7667"/>
</dbReference>
<name>A0A1H0F9L9_9BACI</name>
<protein>
    <submittedName>
        <fullName evidence="1">Uncharacterized protein</fullName>
    </submittedName>
</protein>
<organism evidence="1 2">
    <name type="scientific">Tenuibacillus multivorans</name>
    <dbReference type="NCBI Taxonomy" id="237069"/>
    <lineage>
        <taxon>Bacteria</taxon>
        <taxon>Bacillati</taxon>
        <taxon>Bacillota</taxon>
        <taxon>Bacilli</taxon>
        <taxon>Bacillales</taxon>
        <taxon>Bacillaceae</taxon>
        <taxon>Tenuibacillus</taxon>
    </lineage>
</organism>
<dbReference type="AlphaFoldDB" id="A0A1H0F9L9"/>
<accession>A0A1H0F9L9</accession>
<evidence type="ECO:0000313" key="1">
    <source>
        <dbReference type="EMBL" id="SDN91397.1"/>
    </source>
</evidence>
<dbReference type="EMBL" id="FNIG01000011">
    <property type="protein sequence ID" value="SDN91397.1"/>
    <property type="molecule type" value="Genomic_DNA"/>
</dbReference>